<name>A0A3L6S3W9_PANMI</name>
<dbReference type="AlphaFoldDB" id="A0A3L6S3W9"/>
<organism evidence="1 2">
    <name type="scientific">Panicum miliaceum</name>
    <name type="common">Proso millet</name>
    <name type="synonym">Broomcorn millet</name>
    <dbReference type="NCBI Taxonomy" id="4540"/>
    <lineage>
        <taxon>Eukaryota</taxon>
        <taxon>Viridiplantae</taxon>
        <taxon>Streptophyta</taxon>
        <taxon>Embryophyta</taxon>
        <taxon>Tracheophyta</taxon>
        <taxon>Spermatophyta</taxon>
        <taxon>Magnoliopsida</taxon>
        <taxon>Liliopsida</taxon>
        <taxon>Poales</taxon>
        <taxon>Poaceae</taxon>
        <taxon>PACMAD clade</taxon>
        <taxon>Panicoideae</taxon>
        <taxon>Panicodae</taxon>
        <taxon>Paniceae</taxon>
        <taxon>Panicinae</taxon>
        <taxon>Panicum</taxon>
        <taxon>Panicum sect. Panicum</taxon>
    </lineage>
</organism>
<dbReference type="EMBL" id="PQIB02000006">
    <property type="protein sequence ID" value="RLN13650.1"/>
    <property type="molecule type" value="Genomic_DNA"/>
</dbReference>
<evidence type="ECO:0000313" key="2">
    <source>
        <dbReference type="Proteomes" id="UP000275267"/>
    </source>
</evidence>
<protein>
    <submittedName>
        <fullName evidence="1">Uncharacterized protein</fullName>
    </submittedName>
</protein>
<proteinExistence type="predicted"/>
<dbReference type="Proteomes" id="UP000275267">
    <property type="component" value="Unassembled WGS sequence"/>
</dbReference>
<evidence type="ECO:0000313" key="1">
    <source>
        <dbReference type="EMBL" id="RLN13650.1"/>
    </source>
</evidence>
<comment type="caution">
    <text evidence="1">The sequence shown here is derived from an EMBL/GenBank/DDBJ whole genome shotgun (WGS) entry which is preliminary data.</text>
</comment>
<keyword evidence="2" id="KW-1185">Reference proteome</keyword>
<gene>
    <name evidence="1" type="ORF">C2845_PM09G03680</name>
</gene>
<accession>A0A3L6S3W9</accession>
<reference evidence="2" key="1">
    <citation type="journal article" date="2019" name="Nat. Commun.">
        <title>The genome of broomcorn millet.</title>
        <authorList>
            <person name="Zou C."/>
            <person name="Miki D."/>
            <person name="Li D."/>
            <person name="Tang Q."/>
            <person name="Xiao L."/>
            <person name="Rajput S."/>
            <person name="Deng P."/>
            <person name="Jia W."/>
            <person name="Huang R."/>
            <person name="Zhang M."/>
            <person name="Sun Y."/>
            <person name="Hu J."/>
            <person name="Fu X."/>
            <person name="Schnable P.S."/>
            <person name="Li F."/>
            <person name="Zhang H."/>
            <person name="Feng B."/>
            <person name="Zhu X."/>
            <person name="Liu R."/>
            <person name="Schnable J.C."/>
            <person name="Zhu J.-K."/>
            <person name="Zhang H."/>
        </authorList>
    </citation>
    <scope>NUCLEOTIDE SEQUENCE [LARGE SCALE GENOMIC DNA]</scope>
</reference>
<sequence>MPASVGGAQEWIRYAFQHGVKSLSVDLFQDGFVVHPRNEDEDSSSDDEEEPCMSCHELLRVSAPMLEELAVFQLQSGYSNPPSRLEVDGDFAHVRSLKLL</sequence>